<organism evidence="2 3">
    <name type="scientific">Haemonchus placei</name>
    <name type="common">Barber's pole worm</name>
    <dbReference type="NCBI Taxonomy" id="6290"/>
    <lineage>
        <taxon>Eukaryota</taxon>
        <taxon>Metazoa</taxon>
        <taxon>Ecdysozoa</taxon>
        <taxon>Nematoda</taxon>
        <taxon>Chromadorea</taxon>
        <taxon>Rhabditida</taxon>
        <taxon>Rhabditina</taxon>
        <taxon>Rhabditomorpha</taxon>
        <taxon>Strongyloidea</taxon>
        <taxon>Trichostrongylidae</taxon>
        <taxon>Haemonchus</taxon>
    </lineage>
</organism>
<protein>
    <submittedName>
        <fullName evidence="2">Uncharacterized protein</fullName>
    </submittedName>
</protein>
<feature type="transmembrane region" description="Helical" evidence="1">
    <location>
        <begin position="20"/>
        <end position="39"/>
    </location>
</feature>
<evidence type="ECO:0000313" key="3">
    <source>
        <dbReference type="Proteomes" id="UP000268014"/>
    </source>
</evidence>
<feature type="transmembrane region" description="Helical" evidence="1">
    <location>
        <begin position="51"/>
        <end position="73"/>
    </location>
</feature>
<dbReference type="Proteomes" id="UP000268014">
    <property type="component" value="Unassembled WGS sequence"/>
</dbReference>
<keyword evidence="1" id="KW-1133">Transmembrane helix</keyword>
<evidence type="ECO:0000313" key="2">
    <source>
        <dbReference type="EMBL" id="VDO65859.1"/>
    </source>
</evidence>
<keyword evidence="3" id="KW-1185">Reference proteome</keyword>
<dbReference type="EMBL" id="UZAF01020046">
    <property type="protein sequence ID" value="VDO65859.1"/>
    <property type="molecule type" value="Genomic_DNA"/>
</dbReference>
<sequence length="202" mass="24395">MRWRSFLFNLHHWRLELLNRLLFFLNHDLLLNFFVLCYSREQFLEHRWANLLLRSLFACDLAIYLNLLLLILGDRHRDYGLLWFWLLYNCRLWHLYAFDGKFTWSNLPHVENRFLFGFPGTSSPHSWHISIPQSPQRLSPDKAFVLTDEFVSTFHFPQARHRGHSLHFELVRLEVDDSAILRFIVDDTRRISSRLAELSKIV</sequence>
<dbReference type="AlphaFoldDB" id="A0A3P7XJT4"/>
<name>A0A3P7XJT4_HAEPC</name>
<reference evidence="2 3" key="1">
    <citation type="submission" date="2018-11" db="EMBL/GenBank/DDBJ databases">
        <authorList>
            <consortium name="Pathogen Informatics"/>
        </authorList>
    </citation>
    <scope>NUCLEOTIDE SEQUENCE [LARGE SCALE GENOMIC DNA]</scope>
    <source>
        <strain evidence="2 3">MHpl1</strain>
    </source>
</reference>
<keyword evidence="1" id="KW-0812">Transmembrane</keyword>
<keyword evidence="1" id="KW-0472">Membrane</keyword>
<accession>A0A3P7XJT4</accession>
<gene>
    <name evidence="2" type="ORF">HPLM_LOCUS17593</name>
</gene>
<proteinExistence type="predicted"/>
<evidence type="ECO:0000256" key="1">
    <source>
        <dbReference type="SAM" id="Phobius"/>
    </source>
</evidence>